<comment type="caution">
    <text evidence="1">The sequence shown here is derived from an EMBL/GenBank/DDBJ whole genome shotgun (WGS) entry which is preliminary data.</text>
</comment>
<organism evidence="1 2">
    <name type="scientific">Rhizobium rosettiformans W3</name>
    <dbReference type="NCBI Taxonomy" id="538378"/>
    <lineage>
        <taxon>Bacteria</taxon>
        <taxon>Pseudomonadati</taxon>
        <taxon>Pseudomonadota</taxon>
        <taxon>Alphaproteobacteria</taxon>
        <taxon>Hyphomicrobiales</taxon>
        <taxon>Rhizobiaceae</taxon>
        <taxon>Rhizobium/Agrobacterium group</taxon>
        <taxon>Rhizobium</taxon>
    </lineage>
</organism>
<protein>
    <submittedName>
        <fullName evidence="1">Uncharacterized protein</fullName>
    </submittedName>
</protein>
<dbReference type="EMBL" id="STGU01000005">
    <property type="protein sequence ID" value="THV35799.1"/>
    <property type="molecule type" value="Genomic_DNA"/>
</dbReference>
<dbReference type="RefSeq" id="WP_136540443.1">
    <property type="nucleotide sequence ID" value="NZ_STGU01000005.1"/>
</dbReference>
<dbReference type="AlphaFoldDB" id="A0A4S8Q571"/>
<accession>A0A4S8Q571</accession>
<name>A0A4S8Q571_9HYPH</name>
<gene>
    <name evidence="1" type="ORF">FAA86_10675</name>
</gene>
<sequence>MIQPVQAESSWILTPKDFLIIDLAMQAAEPNRIGRPDDGHREAVGKAVIRLYTAGMTDPTRLADAASTMAATRLLDRRRGQHAG</sequence>
<dbReference type="Proteomes" id="UP000307378">
    <property type="component" value="Unassembled WGS sequence"/>
</dbReference>
<proteinExistence type="predicted"/>
<evidence type="ECO:0000313" key="1">
    <source>
        <dbReference type="EMBL" id="THV35799.1"/>
    </source>
</evidence>
<evidence type="ECO:0000313" key="2">
    <source>
        <dbReference type="Proteomes" id="UP000307378"/>
    </source>
</evidence>
<reference evidence="1 2" key="1">
    <citation type="submission" date="2019-04" db="EMBL/GenBank/DDBJ databases">
        <title>genome sequence of strain W3.</title>
        <authorList>
            <person name="Gao J."/>
            <person name="Sun J."/>
        </authorList>
    </citation>
    <scope>NUCLEOTIDE SEQUENCE [LARGE SCALE GENOMIC DNA]</scope>
    <source>
        <strain evidence="1 2">W3</strain>
    </source>
</reference>